<gene>
    <name evidence="1" type="ORF">KDK67_06655</name>
</gene>
<dbReference type="EMBL" id="JAGSOI010000021">
    <property type="protein sequence ID" value="MCM1986681.1"/>
    <property type="molecule type" value="Genomic_DNA"/>
</dbReference>
<accession>A0A9E5DB43</accession>
<dbReference type="AlphaFoldDB" id="A0A9E5DB43"/>
<sequence>MEGRPYSVYVGERVSIAHQSQIHGPAAVCDDAFLAMQTLVFNANVGKGSVLEPKSGAFGVDIPENRYVPAGMMITKQEDADALPEIFEGYFFEKTNRDVVSVNIELAKGYREKSEK</sequence>
<protein>
    <recommendedName>
        <fullName evidence="3">Carbonic anhydrase</fullName>
    </recommendedName>
</protein>
<dbReference type="PANTHER" id="PTHR43360">
    <property type="entry name" value="CARBON DIOXIDE CONCENTRATING MECHANISM PROTEIN CCMM"/>
    <property type="match status" value="1"/>
</dbReference>
<dbReference type="Proteomes" id="UP001056766">
    <property type="component" value="Unassembled WGS sequence"/>
</dbReference>
<keyword evidence="2" id="KW-1185">Reference proteome</keyword>
<reference evidence="1" key="2">
    <citation type="submission" date="2021-04" db="EMBL/GenBank/DDBJ databases">
        <authorList>
            <person name="Dong X."/>
        </authorList>
    </citation>
    <scope>NUCLEOTIDE SEQUENCE</scope>
    <source>
        <strain evidence="1">LLY</strain>
    </source>
</reference>
<comment type="caution">
    <text evidence="1">The sequence shown here is derived from an EMBL/GenBank/DDBJ whole genome shotgun (WGS) entry which is preliminary data.</text>
</comment>
<proteinExistence type="predicted"/>
<dbReference type="InterPro" id="IPR011004">
    <property type="entry name" value="Trimer_LpxA-like_sf"/>
</dbReference>
<organism evidence="1 2">
    <name type="scientific">Methanococcoides seepicolus</name>
    <dbReference type="NCBI Taxonomy" id="2828780"/>
    <lineage>
        <taxon>Archaea</taxon>
        <taxon>Methanobacteriati</taxon>
        <taxon>Methanobacteriota</taxon>
        <taxon>Stenosarchaea group</taxon>
        <taxon>Methanomicrobia</taxon>
        <taxon>Methanosarcinales</taxon>
        <taxon>Methanosarcinaceae</taxon>
        <taxon>Methanococcoides</taxon>
    </lineage>
</organism>
<evidence type="ECO:0008006" key="3">
    <source>
        <dbReference type="Google" id="ProtNLM"/>
    </source>
</evidence>
<evidence type="ECO:0000313" key="1">
    <source>
        <dbReference type="EMBL" id="MCM1986681.1"/>
    </source>
</evidence>
<dbReference type="RefSeq" id="WP_250868036.1">
    <property type="nucleotide sequence ID" value="NZ_JAGSOI010000021.1"/>
</dbReference>
<dbReference type="PANTHER" id="PTHR43360:SF1">
    <property type="entry name" value="CARBOXYSOME ASSEMBLY PROTEIN CCMM"/>
    <property type="match status" value="1"/>
</dbReference>
<dbReference type="Gene3D" id="2.160.10.10">
    <property type="entry name" value="Hexapeptide repeat proteins"/>
    <property type="match status" value="1"/>
</dbReference>
<name>A0A9E5DB43_9EURY</name>
<dbReference type="InterPro" id="IPR052265">
    <property type="entry name" value="Gamma-CA"/>
</dbReference>
<reference evidence="1" key="1">
    <citation type="journal article" date="2021" name="mSystems">
        <title>Bacteria and Archaea Synergistically Convert Glycine Betaine to Biogenic Methane in the Formosa Cold Seep of the South China Sea.</title>
        <authorList>
            <person name="Li L."/>
            <person name="Zhang W."/>
            <person name="Zhang S."/>
            <person name="Song L."/>
            <person name="Sun Q."/>
            <person name="Zhang H."/>
            <person name="Xiang H."/>
            <person name="Dong X."/>
        </authorList>
    </citation>
    <scope>NUCLEOTIDE SEQUENCE</scope>
    <source>
        <strain evidence="1">LLY</strain>
    </source>
</reference>
<evidence type="ECO:0000313" key="2">
    <source>
        <dbReference type="Proteomes" id="UP001056766"/>
    </source>
</evidence>
<dbReference type="SUPFAM" id="SSF51161">
    <property type="entry name" value="Trimeric LpxA-like enzymes"/>
    <property type="match status" value="1"/>
</dbReference>